<proteinExistence type="predicted"/>
<organism evidence="2">
    <name type="scientific">uncultured Solirubrobacteraceae bacterium</name>
    <dbReference type="NCBI Taxonomy" id="1162706"/>
    <lineage>
        <taxon>Bacteria</taxon>
        <taxon>Bacillati</taxon>
        <taxon>Actinomycetota</taxon>
        <taxon>Thermoleophilia</taxon>
        <taxon>Solirubrobacterales</taxon>
        <taxon>Solirubrobacteraceae</taxon>
        <taxon>environmental samples</taxon>
    </lineage>
</organism>
<dbReference type="AlphaFoldDB" id="A0A6J4TYN5"/>
<sequence length="156" mass="16207">MLRAGDVDVEAQEGSLGLLSLVDERVDPAEATAHHAHLPAHLKVPHLAHGEPHRRRRGRAGVLGVFDLGIGVALDEELPVVVREVHAVVDGRRAAERSVARDVPGVAPRGRQVLGARRGVRAGRRERGDSSGDGDCGEGDGAAVVHGGSLDGGGEC</sequence>
<evidence type="ECO:0000256" key="1">
    <source>
        <dbReference type="SAM" id="MobiDB-lite"/>
    </source>
</evidence>
<dbReference type="EMBL" id="CADCVT010000468">
    <property type="protein sequence ID" value="CAA9535967.1"/>
    <property type="molecule type" value="Genomic_DNA"/>
</dbReference>
<protein>
    <submittedName>
        <fullName evidence="2">Uncharacterized protein</fullName>
    </submittedName>
</protein>
<reference evidence="2" key="1">
    <citation type="submission" date="2020-02" db="EMBL/GenBank/DDBJ databases">
        <authorList>
            <person name="Meier V. D."/>
        </authorList>
    </citation>
    <scope>NUCLEOTIDE SEQUENCE</scope>
    <source>
        <strain evidence="2">AVDCRST_MAG85</strain>
    </source>
</reference>
<evidence type="ECO:0000313" key="2">
    <source>
        <dbReference type="EMBL" id="CAA9535967.1"/>
    </source>
</evidence>
<name>A0A6J4TYN5_9ACTN</name>
<feature type="region of interest" description="Disordered" evidence="1">
    <location>
        <begin position="106"/>
        <end position="156"/>
    </location>
</feature>
<accession>A0A6J4TYN5</accession>
<gene>
    <name evidence="2" type="ORF">AVDCRST_MAG85-4118</name>
</gene>